<evidence type="ECO:0000313" key="2">
    <source>
        <dbReference type="Proteomes" id="UP000231259"/>
    </source>
</evidence>
<sequence length="69" mass="7723">MQVRHHAVKVAEAVLVQQLLGGDKTNAVHPRRAQQRMDAATHAGLSSRMAIRRGWDIRKIKLRGSLCAR</sequence>
<dbReference type="Proteomes" id="UP000231259">
    <property type="component" value="Unassembled WGS sequence"/>
</dbReference>
<keyword evidence="2" id="KW-1185">Reference proteome</keyword>
<proteinExistence type="predicted"/>
<reference evidence="1 2" key="1">
    <citation type="submission" date="2013-09" db="EMBL/GenBank/DDBJ databases">
        <title>Genome sequencing of Phaeobacter antarcticus sp. nov. SM1211.</title>
        <authorList>
            <person name="Zhang X.-Y."/>
            <person name="Liu C."/>
            <person name="Chen X.-L."/>
            <person name="Xie B.-B."/>
            <person name="Qin Q.-L."/>
            <person name="Rong J.-C."/>
            <person name="Zhang Y.-Z."/>
        </authorList>
    </citation>
    <scope>NUCLEOTIDE SEQUENCE [LARGE SCALE GENOMIC DNA]</scope>
    <source>
        <strain evidence="1 2">SM1211</strain>
    </source>
</reference>
<accession>A0A2G8RES4</accession>
<name>A0A2G8RES4_9RHOB</name>
<organism evidence="1 2">
    <name type="scientific">Puniceibacterium antarcticum</name>
    <dbReference type="NCBI Taxonomy" id="1206336"/>
    <lineage>
        <taxon>Bacteria</taxon>
        <taxon>Pseudomonadati</taxon>
        <taxon>Pseudomonadota</taxon>
        <taxon>Alphaproteobacteria</taxon>
        <taxon>Rhodobacterales</taxon>
        <taxon>Paracoccaceae</taxon>
        <taxon>Puniceibacterium</taxon>
    </lineage>
</organism>
<evidence type="ECO:0000313" key="1">
    <source>
        <dbReference type="EMBL" id="PIL20075.1"/>
    </source>
</evidence>
<comment type="caution">
    <text evidence="1">The sequence shown here is derived from an EMBL/GenBank/DDBJ whole genome shotgun (WGS) entry which is preliminary data.</text>
</comment>
<protein>
    <submittedName>
        <fullName evidence="1">Uncharacterized protein</fullName>
    </submittedName>
</protein>
<gene>
    <name evidence="1" type="ORF">P775_11385</name>
</gene>
<dbReference type="AlphaFoldDB" id="A0A2G8RES4"/>
<dbReference type="EMBL" id="AWWI01000067">
    <property type="protein sequence ID" value="PIL20075.1"/>
    <property type="molecule type" value="Genomic_DNA"/>
</dbReference>